<keyword evidence="4" id="KW-1185">Reference proteome</keyword>
<evidence type="ECO:0000313" key="3">
    <source>
        <dbReference type="Ensembl" id="ENSECAP00000085353.1"/>
    </source>
</evidence>
<dbReference type="PANTHER" id="PTHR12214">
    <property type="entry name" value="GC-RICH SEQUENCE DNA-BINDING FACTOR"/>
    <property type="match status" value="1"/>
</dbReference>
<accession>A0A9L0TFJ7</accession>
<protein>
    <submittedName>
        <fullName evidence="3">PAX3 and PAX7 binding protein 1</fullName>
    </submittedName>
</protein>
<evidence type="ECO:0000313" key="4">
    <source>
        <dbReference type="Proteomes" id="UP000002281"/>
    </source>
</evidence>
<dbReference type="PANTHER" id="PTHR12214:SF2">
    <property type="entry name" value="PAX3- AND PAX7-BINDING PROTEIN 1"/>
    <property type="match status" value="1"/>
</dbReference>
<evidence type="ECO:0000256" key="2">
    <source>
        <dbReference type="ARBA" id="ARBA00023242"/>
    </source>
</evidence>
<sequence length="136" mass="15748">MFLYQKLLVKDNSVRLGLPGRLENEAIGCQFDLPNLLKYWRNLSFAVINCFPKQWFMNLKGERTISQLENFCRYLVHLADTIYRNSIGCSDVEKRNARENIKQIVKLLASVRALDHAMSVASDHNVKEFKSLIEGK</sequence>
<dbReference type="GO" id="GO:0000398">
    <property type="term" value="P:mRNA splicing, via spliceosome"/>
    <property type="evidence" value="ECO:0007669"/>
    <property type="project" value="InterPro"/>
</dbReference>
<reference evidence="3" key="2">
    <citation type="submission" date="2025-08" db="UniProtKB">
        <authorList>
            <consortium name="Ensembl"/>
        </authorList>
    </citation>
    <scope>IDENTIFICATION</scope>
    <source>
        <strain evidence="3">Thoroughbred</strain>
    </source>
</reference>
<dbReference type="Ensembl" id="ENSECAT00000141959.1">
    <property type="protein sequence ID" value="ENSECAP00000085353.1"/>
    <property type="gene ID" value="ENSECAG00000016552.3"/>
</dbReference>
<dbReference type="Proteomes" id="UP000002281">
    <property type="component" value="Chromosome 26"/>
</dbReference>
<dbReference type="InterPro" id="IPR012890">
    <property type="entry name" value="GCFC2-like"/>
</dbReference>
<name>A0A9L0TFJ7_HORSE</name>
<dbReference type="GO" id="GO:0003677">
    <property type="term" value="F:DNA binding"/>
    <property type="evidence" value="ECO:0007669"/>
    <property type="project" value="InterPro"/>
</dbReference>
<reference evidence="3 4" key="1">
    <citation type="journal article" date="2009" name="Science">
        <title>Genome sequence, comparative analysis, and population genetics of the domestic horse.</title>
        <authorList>
            <consortium name="Broad Institute Genome Sequencing Platform"/>
            <consortium name="Broad Institute Whole Genome Assembly Team"/>
            <person name="Wade C.M."/>
            <person name="Giulotto E."/>
            <person name="Sigurdsson S."/>
            <person name="Zoli M."/>
            <person name="Gnerre S."/>
            <person name="Imsland F."/>
            <person name="Lear T.L."/>
            <person name="Adelson D.L."/>
            <person name="Bailey E."/>
            <person name="Bellone R.R."/>
            <person name="Bloecker H."/>
            <person name="Distl O."/>
            <person name="Edgar R.C."/>
            <person name="Garber M."/>
            <person name="Leeb T."/>
            <person name="Mauceli E."/>
            <person name="MacLeod J.N."/>
            <person name="Penedo M.C.T."/>
            <person name="Raison J.M."/>
            <person name="Sharpe T."/>
            <person name="Vogel J."/>
            <person name="Andersson L."/>
            <person name="Antczak D.F."/>
            <person name="Biagi T."/>
            <person name="Binns M.M."/>
            <person name="Chowdhary B.P."/>
            <person name="Coleman S.J."/>
            <person name="Della Valle G."/>
            <person name="Fryc S."/>
            <person name="Guerin G."/>
            <person name="Hasegawa T."/>
            <person name="Hill E.W."/>
            <person name="Jurka J."/>
            <person name="Kiialainen A."/>
            <person name="Lindgren G."/>
            <person name="Liu J."/>
            <person name="Magnani E."/>
            <person name="Mickelson J.R."/>
            <person name="Murray J."/>
            <person name="Nergadze S.G."/>
            <person name="Onofrio R."/>
            <person name="Pedroni S."/>
            <person name="Piras M.F."/>
            <person name="Raudsepp T."/>
            <person name="Rocchi M."/>
            <person name="Roeed K.H."/>
            <person name="Ryder O.A."/>
            <person name="Searle S."/>
            <person name="Skow L."/>
            <person name="Swinburne J.E."/>
            <person name="Syvaenen A.C."/>
            <person name="Tozaki T."/>
            <person name="Valberg S.J."/>
            <person name="Vaudin M."/>
            <person name="White J.R."/>
            <person name="Zody M.C."/>
            <person name="Lander E.S."/>
            <person name="Lindblad-Toh K."/>
        </authorList>
    </citation>
    <scope>NUCLEOTIDE SEQUENCE [LARGE SCALE GENOMIC DNA]</scope>
    <source>
        <strain evidence="3 4">Thoroughbred</strain>
    </source>
</reference>
<gene>
    <name evidence="3" type="primary">PAXBP1</name>
</gene>
<organism evidence="3 4">
    <name type="scientific">Equus caballus</name>
    <name type="common">Horse</name>
    <dbReference type="NCBI Taxonomy" id="9796"/>
    <lineage>
        <taxon>Eukaryota</taxon>
        <taxon>Metazoa</taxon>
        <taxon>Chordata</taxon>
        <taxon>Craniata</taxon>
        <taxon>Vertebrata</taxon>
        <taxon>Euteleostomi</taxon>
        <taxon>Mammalia</taxon>
        <taxon>Eutheria</taxon>
        <taxon>Laurasiatheria</taxon>
        <taxon>Perissodactyla</taxon>
        <taxon>Equidae</taxon>
        <taxon>Equus</taxon>
    </lineage>
</organism>
<keyword evidence="2" id="KW-0539">Nucleus</keyword>
<comment type="subcellular location">
    <subcellularLocation>
        <location evidence="1">Nucleus</location>
    </subcellularLocation>
</comment>
<dbReference type="AlphaFoldDB" id="A0A9L0TFJ7"/>
<dbReference type="GeneTree" id="ENSGT00390000000455"/>
<reference evidence="3" key="3">
    <citation type="submission" date="2025-09" db="UniProtKB">
        <authorList>
            <consortium name="Ensembl"/>
        </authorList>
    </citation>
    <scope>IDENTIFICATION</scope>
    <source>
        <strain evidence="3">Thoroughbred</strain>
    </source>
</reference>
<dbReference type="GO" id="GO:0005634">
    <property type="term" value="C:nucleus"/>
    <property type="evidence" value="ECO:0007669"/>
    <property type="project" value="UniProtKB-SubCell"/>
</dbReference>
<evidence type="ECO:0000256" key="1">
    <source>
        <dbReference type="ARBA" id="ARBA00004123"/>
    </source>
</evidence>
<proteinExistence type="predicted"/>